<dbReference type="Proteomes" id="UP000612746">
    <property type="component" value="Unassembled WGS sequence"/>
</dbReference>
<feature type="domain" description="SET" evidence="1">
    <location>
        <begin position="71"/>
        <end position="193"/>
    </location>
</feature>
<sequence>MYRDIKPAEAPAGWTPEVVCIDRLVWSPKIPAELKAMFMPKPGAPEPPVTFINENVNVVGTYNNSPKVTRKNVKIKRITDPKHPCCGAYGLYAAQTLTPKQLIIDYIGIVEYRDQYDPKSDYVLRFGPDLSIDAGKYGNEARFCNDFRGIGERPNVCFLNYQDERTKAIRVGIFVQSTKDKIKKGDELLVTYGKSFWTKRGVQLKNQSHTEP</sequence>
<reference evidence="2" key="1">
    <citation type="submission" date="2020-12" db="EMBL/GenBank/DDBJ databases">
        <title>Metabolic potential, ecology and presence of endohyphal bacteria is reflected in genomic diversity of Mucoromycotina.</title>
        <authorList>
            <person name="Muszewska A."/>
            <person name="Okrasinska A."/>
            <person name="Steczkiewicz K."/>
            <person name="Drgas O."/>
            <person name="Orlowska M."/>
            <person name="Perlinska-Lenart U."/>
            <person name="Aleksandrzak-Piekarczyk T."/>
            <person name="Szatraj K."/>
            <person name="Zielenkiewicz U."/>
            <person name="Pilsyk S."/>
            <person name="Malc E."/>
            <person name="Mieczkowski P."/>
            <person name="Kruszewska J.S."/>
            <person name="Biernat P."/>
            <person name="Pawlowska J."/>
        </authorList>
    </citation>
    <scope>NUCLEOTIDE SEQUENCE</scope>
    <source>
        <strain evidence="2">WA0000051536</strain>
    </source>
</reference>
<dbReference type="Pfam" id="PF00856">
    <property type="entry name" value="SET"/>
    <property type="match status" value="1"/>
</dbReference>
<organism evidence="2 3">
    <name type="scientific">Umbelopsis vinacea</name>
    <dbReference type="NCBI Taxonomy" id="44442"/>
    <lineage>
        <taxon>Eukaryota</taxon>
        <taxon>Fungi</taxon>
        <taxon>Fungi incertae sedis</taxon>
        <taxon>Mucoromycota</taxon>
        <taxon>Mucoromycotina</taxon>
        <taxon>Umbelopsidomycetes</taxon>
        <taxon>Umbelopsidales</taxon>
        <taxon>Umbelopsidaceae</taxon>
        <taxon>Umbelopsis</taxon>
    </lineage>
</organism>
<dbReference type="OrthoDB" id="5792673at2759"/>
<dbReference type="InterPro" id="IPR046341">
    <property type="entry name" value="SET_dom_sf"/>
</dbReference>
<comment type="caution">
    <text evidence="2">The sequence shown here is derived from an EMBL/GenBank/DDBJ whole genome shotgun (WGS) entry which is preliminary data.</text>
</comment>
<proteinExistence type="predicted"/>
<dbReference type="SMART" id="SM00317">
    <property type="entry name" value="SET"/>
    <property type="match status" value="1"/>
</dbReference>
<dbReference type="PROSITE" id="PS50280">
    <property type="entry name" value="SET"/>
    <property type="match status" value="1"/>
</dbReference>
<protein>
    <recommendedName>
        <fullName evidence="1">SET domain-containing protein</fullName>
    </recommendedName>
</protein>
<keyword evidence="3" id="KW-1185">Reference proteome</keyword>
<dbReference type="Gene3D" id="2.170.270.10">
    <property type="entry name" value="SET domain"/>
    <property type="match status" value="1"/>
</dbReference>
<gene>
    <name evidence="2" type="ORF">INT44_004478</name>
</gene>
<evidence type="ECO:0000313" key="3">
    <source>
        <dbReference type="Proteomes" id="UP000612746"/>
    </source>
</evidence>
<dbReference type="InterPro" id="IPR001214">
    <property type="entry name" value="SET_dom"/>
</dbReference>
<dbReference type="SUPFAM" id="SSF82199">
    <property type="entry name" value="SET domain"/>
    <property type="match status" value="1"/>
</dbReference>
<dbReference type="EMBL" id="JAEPRA010000001">
    <property type="protein sequence ID" value="KAG2189336.1"/>
    <property type="molecule type" value="Genomic_DNA"/>
</dbReference>
<name>A0A8H7UKH2_9FUNG</name>
<evidence type="ECO:0000313" key="2">
    <source>
        <dbReference type="EMBL" id="KAG2189336.1"/>
    </source>
</evidence>
<dbReference type="AlphaFoldDB" id="A0A8H7UKH2"/>
<accession>A0A8H7UKH2</accession>
<evidence type="ECO:0000259" key="1">
    <source>
        <dbReference type="PROSITE" id="PS50280"/>
    </source>
</evidence>